<feature type="region of interest" description="Disordered" evidence="1">
    <location>
        <begin position="484"/>
        <end position="532"/>
    </location>
</feature>
<dbReference type="Proteomes" id="UP000663854">
    <property type="component" value="Unassembled WGS sequence"/>
</dbReference>
<sequence>MALTTHSTKSITHNLHRHKEKENRRPEGTLNSHYGSKNTGPSGSLPKRYRSVFTEGTPLTSFDVRTDDNQRRSHSPPNHIPPQIHQRPLKPVKEFLSTHPAVDQQVDARWHSNSQTNNYNRSQTQATINNVNVALAKSLNKLRPELFNTATINGGSTPLRAEPIPSRPMTSRSIFHKNNGTITASNFYHQSTGGIKGPLPAELITRRPISTLTSNKPSDGILHSRISSGNGPLIVQQPTTSIHNEIKSNNTSNTYVSTPLHIPAKSLDTGLHQFDEFNLNSGIIDEHPNKSRKSKKESNQPRIIRATVRTGSPTSRIGSGDNQRLSLPEVSVNPHIQSSVPKTNEQISQIHEPIQNGEQYTNHHHIQVEPIDTFKRILSPNHHQQIVDVQPNIIVQHRRSTPQIYSATNIRQPTKDDPLNEAYVERDNTGVQLLTIGSTNTNMNNDSTSTLKQYTNQQATHNNSITPPSSPTTQELNNIWRKQKNKHSTTFTRAASGIRQHRKTHRPSCRLKHYGEGSDSETTATEIQSKNEGMAHQRNVLPSDLGSDAWSDLTSEFSDTKLRKHPHIRTSTPNITQHSSSISSKEVGQIRKQLTDLQIMYNDLLRLLDIDIESVRSSRKSSTSSQIDHNCRRHRFRKVMPVTSMRQSTLDMIEINQRFTRLESSLVTLAESIAKLSAQIQMQRVIKDDVHQLRQEVAELRYQLNHQYIRQQSSTHIGTTSSPITTSHQPSRLISANVQRLAAVNSTNPLNISTSYMPSTSTIQRSNSIIDPRQARKIEQFFGTEAMLRYFLSLLNYDEYAPLLEQEKIGIYELPYISERKLQSLGIPYGPCTRIIHEAQQYFISLLTLRSSGVDV</sequence>
<feature type="compositionally biased region" description="Polar residues" evidence="1">
    <location>
        <begin position="520"/>
        <end position="531"/>
    </location>
</feature>
<dbReference type="EMBL" id="CAJNOH010000015">
    <property type="protein sequence ID" value="CAF0756213.1"/>
    <property type="molecule type" value="Genomic_DNA"/>
</dbReference>
<dbReference type="AlphaFoldDB" id="A0A813PUG4"/>
<dbReference type="InterPro" id="IPR013761">
    <property type="entry name" value="SAM/pointed_sf"/>
</dbReference>
<evidence type="ECO:0000313" key="2">
    <source>
        <dbReference type="EMBL" id="CAF0756213.1"/>
    </source>
</evidence>
<evidence type="ECO:0000313" key="3">
    <source>
        <dbReference type="Proteomes" id="UP000663854"/>
    </source>
</evidence>
<feature type="compositionally biased region" description="Basic residues" evidence="1">
    <location>
        <begin position="499"/>
        <end position="512"/>
    </location>
</feature>
<feature type="region of interest" description="Disordered" evidence="1">
    <location>
        <begin position="1"/>
        <end position="86"/>
    </location>
</feature>
<proteinExistence type="predicted"/>
<dbReference type="Gene3D" id="1.10.150.50">
    <property type="entry name" value="Transcription Factor, Ets-1"/>
    <property type="match status" value="1"/>
</dbReference>
<feature type="region of interest" description="Disordered" evidence="1">
    <location>
        <begin position="282"/>
        <end position="304"/>
    </location>
</feature>
<evidence type="ECO:0000256" key="1">
    <source>
        <dbReference type="SAM" id="MobiDB-lite"/>
    </source>
</evidence>
<accession>A0A813PUG4</accession>
<feature type="compositionally biased region" description="Polar residues" evidence="1">
    <location>
        <begin position="29"/>
        <end position="42"/>
    </location>
</feature>
<gene>
    <name evidence="2" type="ORF">PYM288_LOCUS2364</name>
</gene>
<name>A0A813PUG4_9BILA</name>
<reference evidence="2" key="1">
    <citation type="submission" date="2021-02" db="EMBL/GenBank/DDBJ databases">
        <authorList>
            <person name="Nowell W R."/>
        </authorList>
    </citation>
    <scope>NUCLEOTIDE SEQUENCE</scope>
</reference>
<protein>
    <recommendedName>
        <fullName evidence="4">SAM domain-containing protein</fullName>
    </recommendedName>
</protein>
<comment type="caution">
    <text evidence="2">The sequence shown here is derived from an EMBL/GenBank/DDBJ whole genome shotgun (WGS) entry which is preliminary data.</text>
</comment>
<feature type="compositionally biased region" description="Polar residues" evidence="1">
    <location>
        <begin position="1"/>
        <end position="13"/>
    </location>
</feature>
<organism evidence="2 3">
    <name type="scientific">Rotaria sordida</name>
    <dbReference type="NCBI Taxonomy" id="392033"/>
    <lineage>
        <taxon>Eukaryota</taxon>
        <taxon>Metazoa</taxon>
        <taxon>Spiralia</taxon>
        <taxon>Gnathifera</taxon>
        <taxon>Rotifera</taxon>
        <taxon>Eurotatoria</taxon>
        <taxon>Bdelloidea</taxon>
        <taxon>Philodinida</taxon>
        <taxon>Philodinidae</taxon>
        <taxon>Rotaria</taxon>
    </lineage>
</organism>
<evidence type="ECO:0008006" key="4">
    <source>
        <dbReference type="Google" id="ProtNLM"/>
    </source>
</evidence>